<organism evidence="1 2">
    <name type="scientific">Kribbella amoyensis</name>
    <dbReference type="NCBI Taxonomy" id="996641"/>
    <lineage>
        <taxon>Bacteria</taxon>
        <taxon>Bacillati</taxon>
        <taxon>Actinomycetota</taxon>
        <taxon>Actinomycetes</taxon>
        <taxon>Propionibacteriales</taxon>
        <taxon>Kribbellaceae</taxon>
        <taxon>Kribbella</taxon>
    </lineage>
</organism>
<protein>
    <recommendedName>
        <fullName evidence="3">DUF4288 domain-containing protein</fullName>
    </recommendedName>
</protein>
<gene>
    <name evidence="1" type="ORF">FB561_1093</name>
</gene>
<dbReference type="AlphaFoldDB" id="A0A561BMH1"/>
<dbReference type="EMBL" id="VIVK01000001">
    <property type="protein sequence ID" value="TWD80027.1"/>
    <property type="molecule type" value="Genomic_DNA"/>
</dbReference>
<evidence type="ECO:0000313" key="2">
    <source>
        <dbReference type="Proteomes" id="UP000318380"/>
    </source>
</evidence>
<keyword evidence="2" id="KW-1185">Reference proteome</keyword>
<evidence type="ECO:0008006" key="3">
    <source>
        <dbReference type="Google" id="ProtNLM"/>
    </source>
</evidence>
<evidence type="ECO:0000313" key="1">
    <source>
        <dbReference type="EMBL" id="TWD80027.1"/>
    </source>
</evidence>
<reference evidence="1 2" key="1">
    <citation type="submission" date="2019-06" db="EMBL/GenBank/DDBJ databases">
        <title>Sequencing the genomes of 1000 actinobacteria strains.</title>
        <authorList>
            <person name="Klenk H.-P."/>
        </authorList>
    </citation>
    <scope>NUCLEOTIDE SEQUENCE [LARGE SCALE GENOMIC DNA]</scope>
    <source>
        <strain evidence="1 2">DSM 24683</strain>
    </source>
</reference>
<comment type="caution">
    <text evidence="1">The sequence shown here is derived from an EMBL/GenBank/DDBJ whole genome shotgun (WGS) entry which is preliminary data.</text>
</comment>
<dbReference type="Proteomes" id="UP000318380">
    <property type="component" value="Unassembled WGS sequence"/>
</dbReference>
<proteinExistence type="predicted"/>
<sequence length="118" mass="13064">MLGPLLLWQRMAVESSGWVAVRCVFRLTIEGSQVYEERVTLWHARDADTAIVRAEAEAEEYAAGIDAEYVGLAQGYVLSDAVADGAEVFSLLRTSPLDAESYLDRYFATGAERQSQLE</sequence>
<name>A0A561BMH1_9ACTN</name>
<accession>A0A561BMH1</accession>